<proteinExistence type="predicted"/>
<evidence type="ECO:0000313" key="3">
    <source>
        <dbReference type="Proteomes" id="UP001144096"/>
    </source>
</evidence>
<feature type="transmembrane region" description="Helical" evidence="1">
    <location>
        <begin position="48"/>
        <end position="67"/>
    </location>
</feature>
<reference evidence="2" key="1">
    <citation type="submission" date="2022-06" db="EMBL/GenBank/DDBJ databases">
        <title>Amycolatopsis iheyaensis sp. nov., a new species of the genus Amycolatopsis isolated from soil in Iheya island, Japan.</title>
        <authorList>
            <person name="Ngamcharungchit C."/>
            <person name="Kanto H."/>
            <person name="Take A."/>
            <person name="Intra B."/>
            <person name="Matsumoto A."/>
            <person name="Panbangred W."/>
            <person name="Inahashi Y."/>
        </authorList>
    </citation>
    <scope>NUCLEOTIDE SEQUENCE</scope>
    <source>
        <strain evidence="2">OK19-0408</strain>
    </source>
</reference>
<accession>A0A9X2NMI7</accession>
<comment type="caution">
    <text evidence="2">The sequence shown here is derived from an EMBL/GenBank/DDBJ whole genome shotgun (WGS) entry which is preliminary data.</text>
</comment>
<feature type="transmembrane region" description="Helical" evidence="1">
    <location>
        <begin position="107"/>
        <end position="127"/>
    </location>
</feature>
<dbReference type="EMBL" id="JAMXQV010000034">
    <property type="protein sequence ID" value="MCR6489590.1"/>
    <property type="molecule type" value="Genomic_DNA"/>
</dbReference>
<feature type="transmembrane region" description="Helical" evidence="1">
    <location>
        <begin position="74"/>
        <end position="95"/>
    </location>
</feature>
<evidence type="ECO:0000313" key="2">
    <source>
        <dbReference type="EMBL" id="MCR6489590.1"/>
    </source>
</evidence>
<dbReference type="RefSeq" id="WP_257926154.1">
    <property type="nucleotide sequence ID" value="NZ_JAMXQV010000034.1"/>
</dbReference>
<gene>
    <name evidence="2" type="ORF">M8542_42925</name>
</gene>
<keyword evidence="1" id="KW-0812">Transmembrane</keyword>
<dbReference type="AlphaFoldDB" id="A0A9X2NMI7"/>
<keyword evidence="1" id="KW-0472">Membrane</keyword>
<dbReference type="Proteomes" id="UP001144096">
    <property type="component" value="Unassembled WGS sequence"/>
</dbReference>
<name>A0A9X2NMI7_9PSEU</name>
<sequence>MNTLAIRLTLVLPFLEQLVVGAWNAFAPESFYEHFPTVDLNPPFSEHYAHDFGGATLGIALLLAIALVKPKTHFVVPAALAFSVWQVPHFCYHLLHTEPPTTGMTVFLHTANGVVALLGLAPVLLALRRDRRHTTDHPIGA</sequence>
<evidence type="ECO:0000256" key="1">
    <source>
        <dbReference type="SAM" id="Phobius"/>
    </source>
</evidence>
<keyword evidence="1" id="KW-1133">Transmembrane helix</keyword>
<keyword evidence="3" id="KW-1185">Reference proteome</keyword>
<organism evidence="2 3">
    <name type="scientific">Amycolatopsis iheyensis</name>
    <dbReference type="NCBI Taxonomy" id="2945988"/>
    <lineage>
        <taxon>Bacteria</taxon>
        <taxon>Bacillati</taxon>
        <taxon>Actinomycetota</taxon>
        <taxon>Actinomycetes</taxon>
        <taxon>Pseudonocardiales</taxon>
        <taxon>Pseudonocardiaceae</taxon>
        <taxon>Amycolatopsis</taxon>
    </lineage>
</organism>
<protein>
    <submittedName>
        <fullName evidence="2">Uncharacterized protein</fullName>
    </submittedName>
</protein>